<keyword evidence="2" id="KW-1185">Reference proteome</keyword>
<proteinExistence type="predicted"/>
<accession>A0A0M2K9F6</accession>
<reference evidence="1 2" key="1">
    <citation type="submission" date="2015-01" db="EMBL/GenBank/DDBJ databases">
        <title>Erwinia tracheiphila.</title>
        <authorList>
            <person name="Shapiro L.R."/>
        </authorList>
    </citation>
    <scope>NUCLEOTIDE SEQUENCE [LARGE SCALE GENOMIC DNA]</scope>
    <source>
        <strain evidence="1 2">BuffGH</strain>
    </source>
</reference>
<dbReference type="PATRIC" id="fig|65700.7.peg.3068"/>
<gene>
    <name evidence="1" type="ORF">SY86_12175</name>
</gene>
<dbReference type="Proteomes" id="UP000033924">
    <property type="component" value="Unassembled WGS sequence"/>
</dbReference>
<comment type="caution">
    <text evidence="1">The sequence shown here is derived from an EMBL/GenBank/DDBJ whole genome shotgun (WGS) entry which is preliminary data.</text>
</comment>
<organism evidence="1 2">
    <name type="scientific">Erwinia tracheiphila</name>
    <dbReference type="NCBI Taxonomy" id="65700"/>
    <lineage>
        <taxon>Bacteria</taxon>
        <taxon>Pseudomonadati</taxon>
        <taxon>Pseudomonadota</taxon>
        <taxon>Gammaproteobacteria</taxon>
        <taxon>Enterobacterales</taxon>
        <taxon>Erwiniaceae</taxon>
        <taxon>Erwinia</taxon>
    </lineage>
</organism>
<sequence>MLNQDQPNNCFESVYKVLIPKGTTIYEGPVGYQGGAYLGGQNVTQIFVEQPWQLKGVGIMDSWPLR</sequence>
<protein>
    <submittedName>
        <fullName evidence="1">Uncharacterized protein</fullName>
    </submittedName>
</protein>
<evidence type="ECO:0000313" key="1">
    <source>
        <dbReference type="EMBL" id="KKF36010.1"/>
    </source>
</evidence>
<evidence type="ECO:0000313" key="2">
    <source>
        <dbReference type="Proteomes" id="UP000033924"/>
    </source>
</evidence>
<name>A0A0M2K9F6_9GAMM</name>
<dbReference type="AlphaFoldDB" id="A0A0M2K9F6"/>
<dbReference type="EMBL" id="JXNU01000003">
    <property type="protein sequence ID" value="KKF36010.1"/>
    <property type="molecule type" value="Genomic_DNA"/>
</dbReference>